<dbReference type="PANTHER" id="PTHR46186:SF2">
    <property type="entry name" value="CYSTATIN"/>
    <property type="match status" value="1"/>
</dbReference>
<sequence>SDKNKRSVCGWAAAVAAVHAADPVPGGWSSAKVDDPLTKMLTTALIKDANYAASVKTRVCVTKINSLEQQVVAGMNYLFSVSGCDVKASADSGMCSDSNKCATPKEWDIKVFSGIDNKTQIASIEPKGANSGGNNKPAGSGSGVMLGAGAPGSGSKNGTKPADGAHNPTRVEVMMTMTTKLMVLGAAALLTAASVTLADSPPGSWQHKDVNDEMWDVVVDALSSDAHYKAEVGAFRICVRDITSIDYQVVSGMNYKFHVRGCEVQNTDHAGRCRGDDANCAPESFVVAVYEQSWTQTLEVSEISRETTALAATTSAYATSGEVSDEEKALIDAWIVKAHRNKYGDDPDMYYTGGTPLFDESTGENIDLYTYIIEQHPDRPWQTVTAANLMATGPSTAATHSQSSFVSTVMYMGVMAVIGVAVVTFRARRGRYAYNAIDNHDT</sequence>
<feature type="region of interest" description="Disordered" evidence="3">
    <location>
        <begin position="124"/>
        <end position="167"/>
    </location>
</feature>
<evidence type="ECO:0000256" key="2">
    <source>
        <dbReference type="ARBA" id="ARBA00022704"/>
    </source>
</evidence>
<dbReference type="EMBL" id="DAKRPA010000102">
    <property type="protein sequence ID" value="DAZ98592.1"/>
    <property type="molecule type" value="Genomic_DNA"/>
</dbReference>
<dbReference type="GO" id="GO:0031982">
    <property type="term" value="C:vesicle"/>
    <property type="evidence" value="ECO:0007669"/>
    <property type="project" value="TreeGrafter"/>
</dbReference>
<evidence type="ECO:0000256" key="4">
    <source>
        <dbReference type="SAM" id="Phobius"/>
    </source>
</evidence>
<keyword evidence="2" id="KW-0789">Thiol protease inhibitor</keyword>
<dbReference type="Proteomes" id="UP001146120">
    <property type="component" value="Unassembled WGS sequence"/>
</dbReference>
<gene>
    <name evidence="5" type="ORF">N0F65_001011</name>
</gene>
<evidence type="ECO:0000256" key="3">
    <source>
        <dbReference type="SAM" id="MobiDB-lite"/>
    </source>
</evidence>
<dbReference type="PANTHER" id="PTHR46186">
    <property type="entry name" value="CYSTATIN"/>
    <property type="match status" value="1"/>
</dbReference>
<dbReference type="InterPro" id="IPR046350">
    <property type="entry name" value="Cystatin_sf"/>
</dbReference>
<dbReference type="GO" id="GO:0005615">
    <property type="term" value="C:extracellular space"/>
    <property type="evidence" value="ECO:0007669"/>
    <property type="project" value="TreeGrafter"/>
</dbReference>
<evidence type="ECO:0000256" key="1">
    <source>
        <dbReference type="ARBA" id="ARBA00022690"/>
    </source>
</evidence>
<feature type="transmembrane region" description="Helical" evidence="4">
    <location>
        <begin position="405"/>
        <end position="425"/>
    </location>
</feature>
<organism evidence="5 6">
    <name type="scientific">Lagenidium giganteum</name>
    <dbReference type="NCBI Taxonomy" id="4803"/>
    <lineage>
        <taxon>Eukaryota</taxon>
        <taxon>Sar</taxon>
        <taxon>Stramenopiles</taxon>
        <taxon>Oomycota</taxon>
        <taxon>Peronosporomycetes</taxon>
        <taxon>Pythiales</taxon>
        <taxon>Pythiaceae</taxon>
    </lineage>
</organism>
<evidence type="ECO:0000313" key="5">
    <source>
        <dbReference type="EMBL" id="DAZ98592.1"/>
    </source>
</evidence>
<name>A0AAV2YZN1_9STRA</name>
<keyword evidence="4" id="KW-0812">Transmembrane</keyword>
<dbReference type="Gene3D" id="3.10.450.10">
    <property type="match status" value="2"/>
</dbReference>
<accession>A0AAV2YZN1</accession>
<keyword evidence="6" id="KW-1185">Reference proteome</keyword>
<dbReference type="SUPFAM" id="SSF54403">
    <property type="entry name" value="Cystatin/monellin"/>
    <property type="match status" value="2"/>
</dbReference>
<dbReference type="GO" id="GO:0005737">
    <property type="term" value="C:cytoplasm"/>
    <property type="evidence" value="ECO:0007669"/>
    <property type="project" value="TreeGrafter"/>
</dbReference>
<dbReference type="AlphaFoldDB" id="A0AAV2YZN1"/>
<dbReference type="GO" id="GO:0004869">
    <property type="term" value="F:cysteine-type endopeptidase inhibitor activity"/>
    <property type="evidence" value="ECO:0007669"/>
    <property type="project" value="UniProtKB-KW"/>
</dbReference>
<reference evidence="5" key="1">
    <citation type="submission" date="2022-11" db="EMBL/GenBank/DDBJ databases">
        <authorList>
            <person name="Morgan W.R."/>
            <person name="Tartar A."/>
        </authorList>
    </citation>
    <scope>NUCLEOTIDE SEQUENCE</scope>
    <source>
        <strain evidence="5">ARSEF 373</strain>
    </source>
</reference>
<keyword evidence="4" id="KW-0472">Membrane</keyword>
<comment type="caution">
    <text evidence="5">The sequence shown here is derived from an EMBL/GenBank/DDBJ whole genome shotgun (WGS) entry which is preliminary data.</text>
</comment>
<evidence type="ECO:0008006" key="7">
    <source>
        <dbReference type="Google" id="ProtNLM"/>
    </source>
</evidence>
<reference evidence="5" key="2">
    <citation type="journal article" date="2023" name="Microbiol Resour">
        <title>Decontamination and Annotation of the Draft Genome Sequence of the Oomycete Lagenidium giganteum ARSEF 373.</title>
        <authorList>
            <person name="Morgan W.R."/>
            <person name="Tartar A."/>
        </authorList>
    </citation>
    <scope>NUCLEOTIDE SEQUENCE</scope>
    <source>
        <strain evidence="5">ARSEF 373</strain>
    </source>
</reference>
<proteinExistence type="predicted"/>
<keyword evidence="1" id="KW-0646">Protease inhibitor</keyword>
<protein>
    <recommendedName>
        <fullName evidence="7">Cystatin domain-containing protein</fullName>
    </recommendedName>
</protein>
<feature type="compositionally biased region" description="Gly residues" evidence="3">
    <location>
        <begin position="140"/>
        <end position="152"/>
    </location>
</feature>
<keyword evidence="4" id="KW-1133">Transmembrane helix</keyword>
<evidence type="ECO:0000313" key="6">
    <source>
        <dbReference type="Proteomes" id="UP001146120"/>
    </source>
</evidence>
<feature type="non-terminal residue" evidence="5">
    <location>
        <position position="1"/>
    </location>
</feature>